<name>A0A5B7I733_PORTR</name>
<proteinExistence type="predicted"/>
<evidence type="ECO:0000313" key="2">
    <source>
        <dbReference type="EMBL" id="MPC76678.1"/>
    </source>
</evidence>
<evidence type="ECO:0000313" key="3">
    <source>
        <dbReference type="Proteomes" id="UP000324222"/>
    </source>
</evidence>
<sequence length="105" mass="11679">MTPTPDCRWRPPARMHVLCPDRWPESLPRGVRRGAAGRDRSRLKRSWRCVAAARRLCGRARGGAPATSPHINVTSSYRSHISLTAAPSAHRPAAHPRLMLRRGSV</sequence>
<accession>A0A5B7I733</accession>
<feature type="region of interest" description="Disordered" evidence="1">
    <location>
        <begin position="20"/>
        <end position="41"/>
    </location>
</feature>
<gene>
    <name evidence="2" type="ORF">E2C01_071101</name>
</gene>
<dbReference type="EMBL" id="VSRR010043932">
    <property type="protein sequence ID" value="MPC76678.1"/>
    <property type="molecule type" value="Genomic_DNA"/>
</dbReference>
<dbReference type="Proteomes" id="UP000324222">
    <property type="component" value="Unassembled WGS sequence"/>
</dbReference>
<evidence type="ECO:0000256" key="1">
    <source>
        <dbReference type="SAM" id="MobiDB-lite"/>
    </source>
</evidence>
<protein>
    <submittedName>
        <fullName evidence="2">Uncharacterized protein</fullName>
    </submittedName>
</protein>
<keyword evidence="3" id="KW-1185">Reference proteome</keyword>
<organism evidence="2 3">
    <name type="scientific">Portunus trituberculatus</name>
    <name type="common">Swimming crab</name>
    <name type="synonym">Neptunus trituberculatus</name>
    <dbReference type="NCBI Taxonomy" id="210409"/>
    <lineage>
        <taxon>Eukaryota</taxon>
        <taxon>Metazoa</taxon>
        <taxon>Ecdysozoa</taxon>
        <taxon>Arthropoda</taxon>
        <taxon>Crustacea</taxon>
        <taxon>Multicrustacea</taxon>
        <taxon>Malacostraca</taxon>
        <taxon>Eumalacostraca</taxon>
        <taxon>Eucarida</taxon>
        <taxon>Decapoda</taxon>
        <taxon>Pleocyemata</taxon>
        <taxon>Brachyura</taxon>
        <taxon>Eubrachyura</taxon>
        <taxon>Portunoidea</taxon>
        <taxon>Portunidae</taxon>
        <taxon>Portuninae</taxon>
        <taxon>Portunus</taxon>
    </lineage>
</organism>
<comment type="caution">
    <text evidence="2">The sequence shown here is derived from an EMBL/GenBank/DDBJ whole genome shotgun (WGS) entry which is preliminary data.</text>
</comment>
<dbReference type="AlphaFoldDB" id="A0A5B7I733"/>
<reference evidence="2 3" key="1">
    <citation type="submission" date="2019-05" db="EMBL/GenBank/DDBJ databases">
        <title>Another draft genome of Portunus trituberculatus and its Hox gene families provides insights of decapod evolution.</title>
        <authorList>
            <person name="Jeong J.-H."/>
            <person name="Song I."/>
            <person name="Kim S."/>
            <person name="Choi T."/>
            <person name="Kim D."/>
            <person name="Ryu S."/>
            <person name="Kim W."/>
        </authorList>
    </citation>
    <scope>NUCLEOTIDE SEQUENCE [LARGE SCALE GENOMIC DNA]</scope>
    <source>
        <tissue evidence="2">Muscle</tissue>
    </source>
</reference>